<keyword evidence="4" id="KW-1185">Reference proteome</keyword>
<evidence type="ECO:0000313" key="3">
    <source>
        <dbReference type="EMBL" id="KNF09917.1"/>
    </source>
</evidence>
<dbReference type="Proteomes" id="UP000037267">
    <property type="component" value="Unassembled WGS sequence"/>
</dbReference>
<proteinExistence type="inferred from homology"/>
<gene>
    <name evidence="3" type="ORF">CLPU_1c00820</name>
</gene>
<sequence>MIKQNKKIKISLTLLSILLGILLSLQMKQNIEDYDLVSLNSIEVMKNEVENSRKEIDDLNKLVESKSLELQNVKKALISDDKSIEEVIEKQVNDLKIIGGLEDLTGPGIKVVISDNDNKEILGKDVNQDIIHDGDIQVILNDLKKAGAEAISINGQRVLSRSEIKCGGPIIRINKRSSANPFVITAIGDPKALYAAISAPQSYGWTLKEVYKIKVDTEIKDEVFIPKYYWRDSEFKYVKPIKEGE</sequence>
<evidence type="ECO:0000256" key="2">
    <source>
        <dbReference type="SAM" id="Coils"/>
    </source>
</evidence>
<dbReference type="InterPro" id="IPR010273">
    <property type="entry name" value="DUF881"/>
</dbReference>
<dbReference type="PANTHER" id="PTHR37313">
    <property type="entry name" value="UPF0749 PROTEIN RV1825"/>
    <property type="match status" value="1"/>
</dbReference>
<reference evidence="4" key="1">
    <citation type="submission" date="2015-07" db="EMBL/GenBank/DDBJ databases">
        <title>Draft genome sequence of the purine-degrading Gottschalkia purinilyticum DSM 1384 (formerly Clostridium purinilyticum).</title>
        <authorList>
            <person name="Poehlein A."/>
            <person name="Schiel-Bengelsdorf B."/>
            <person name="Bengelsdorf F.R."/>
            <person name="Daniel R."/>
            <person name="Duerre P."/>
        </authorList>
    </citation>
    <scope>NUCLEOTIDE SEQUENCE [LARGE SCALE GENOMIC DNA]</scope>
    <source>
        <strain evidence="4">DSM 1384</strain>
    </source>
</reference>
<dbReference type="AlphaFoldDB" id="A0A0L0WEL1"/>
<dbReference type="Pfam" id="PF05949">
    <property type="entry name" value="DUF881"/>
    <property type="match status" value="1"/>
</dbReference>
<dbReference type="STRING" id="1503.CLPU_1c00820"/>
<evidence type="ECO:0000313" key="4">
    <source>
        <dbReference type="Proteomes" id="UP000037267"/>
    </source>
</evidence>
<evidence type="ECO:0008006" key="5">
    <source>
        <dbReference type="Google" id="ProtNLM"/>
    </source>
</evidence>
<dbReference type="Gene3D" id="3.30.70.1880">
    <property type="entry name" value="Protein of unknown function DUF881"/>
    <property type="match status" value="1"/>
</dbReference>
<protein>
    <recommendedName>
        <fullName evidence="5">Division initiation protein</fullName>
    </recommendedName>
</protein>
<comment type="caution">
    <text evidence="3">The sequence shown here is derived from an EMBL/GenBank/DDBJ whole genome shotgun (WGS) entry which is preliminary data.</text>
</comment>
<feature type="coiled-coil region" evidence="2">
    <location>
        <begin position="42"/>
        <end position="76"/>
    </location>
</feature>
<accession>A0A0L0WEL1</accession>
<comment type="similarity">
    <text evidence="1">Belongs to the UPF0749 family.</text>
</comment>
<name>A0A0L0WEL1_GOTPU</name>
<keyword evidence="2" id="KW-0175">Coiled coil</keyword>
<evidence type="ECO:0000256" key="1">
    <source>
        <dbReference type="ARBA" id="ARBA00009108"/>
    </source>
</evidence>
<dbReference type="RefSeq" id="WP_050353656.1">
    <property type="nucleotide sequence ID" value="NZ_LGSS01000001.1"/>
</dbReference>
<organism evidence="3 4">
    <name type="scientific">Gottschalkia purinilytica</name>
    <name type="common">Clostridium purinilyticum</name>
    <dbReference type="NCBI Taxonomy" id="1503"/>
    <lineage>
        <taxon>Bacteria</taxon>
        <taxon>Bacillati</taxon>
        <taxon>Bacillota</taxon>
        <taxon>Tissierellia</taxon>
        <taxon>Tissierellales</taxon>
        <taxon>Gottschalkiaceae</taxon>
        <taxon>Gottschalkia</taxon>
    </lineage>
</organism>
<dbReference type="PANTHER" id="PTHR37313:SF2">
    <property type="entry name" value="UPF0749 PROTEIN YLXX"/>
    <property type="match status" value="1"/>
</dbReference>
<dbReference type="EMBL" id="LGSS01000001">
    <property type="protein sequence ID" value="KNF09917.1"/>
    <property type="molecule type" value="Genomic_DNA"/>
</dbReference>
<dbReference type="OrthoDB" id="9776196at2"/>